<evidence type="ECO:0000256" key="1">
    <source>
        <dbReference type="SAM" id="Coils"/>
    </source>
</evidence>
<evidence type="ECO:0000313" key="2">
    <source>
        <dbReference type="EMBL" id="CAD8211080.1"/>
    </source>
</evidence>
<evidence type="ECO:0000313" key="3">
    <source>
        <dbReference type="Proteomes" id="UP000689195"/>
    </source>
</evidence>
<gene>
    <name evidence="2" type="ORF">PPENT_87.1.T1620029</name>
</gene>
<dbReference type="EMBL" id="CAJJDO010000162">
    <property type="protein sequence ID" value="CAD8211080.1"/>
    <property type="molecule type" value="Genomic_DNA"/>
</dbReference>
<name>A0A8S1YBE7_9CILI</name>
<dbReference type="GO" id="GO:0003682">
    <property type="term" value="F:chromatin binding"/>
    <property type="evidence" value="ECO:0007669"/>
    <property type="project" value="TreeGrafter"/>
</dbReference>
<organism evidence="2 3">
    <name type="scientific">Paramecium pentaurelia</name>
    <dbReference type="NCBI Taxonomy" id="43138"/>
    <lineage>
        <taxon>Eukaryota</taxon>
        <taxon>Sar</taxon>
        <taxon>Alveolata</taxon>
        <taxon>Ciliophora</taxon>
        <taxon>Intramacronucleata</taxon>
        <taxon>Oligohymenophorea</taxon>
        <taxon>Peniculida</taxon>
        <taxon>Parameciidae</taxon>
        <taxon>Paramecium</taxon>
    </lineage>
</organism>
<accession>A0A8S1YBE7</accession>
<dbReference type="PANTHER" id="PTHR43941:SF1">
    <property type="entry name" value="STRUCTURAL MAINTENANCE OF CHROMOSOMES PROTEIN 2"/>
    <property type="match status" value="1"/>
</dbReference>
<feature type="coiled-coil region" evidence="1">
    <location>
        <begin position="38"/>
        <end position="103"/>
    </location>
</feature>
<keyword evidence="1" id="KW-0175">Coiled coil</keyword>
<keyword evidence="3" id="KW-1185">Reference proteome</keyword>
<dbReference type="GO" id="GO:0000796">
    <property type="term" value="C:condensin complex"/>
    <property type="evidence" value="ECO:0007669"/>
    <property type="project" value="TreeGrafter"/>
</dbReference>
<feature type="coiled-coil region" evidence="1">
    <location>
        <begin position="231"/>
        <end position="964"/>
    </location>
</feature>
<dbReference type="AlphaFoldDB" id="A0A8S1YBE7"/>
<dbReference type="Proteomes" id="UP000689195">
    <property type="component" value="Unassembled WGS sequence"/>
</dbReference>
<dbReference type="OrthoDB" id="10255522at2759"/>
<dbReference type="GO" id="GO:0000785">
    <property type="term" value="C:chromatin"/>
    <property type="evidence" value="ECO:0007669"/>
    <property type="project" value="TreeGrafter"/>
</dbReference>
<dbReference type="GO" id="GO:0007076">
    <property type="term" value="P:mitotic chromosome condensation"/>
    <property type="evidence" value="ECO:0007669"/>
    <property type="project" value="TreeGrafter"/>
</dbReference>
<dbReference type="GO" id="GO:0000793">
    <property type="term" value="C:condensed chromosome"/>
    <property type="evidence" value="ECO:0007669"/>
    <property type="project" value="TreeGrafter"/>
</dbReference>
<proteinExistence type="predicted"/>
<reference evidence="2" key="1">
    <citation type="submission" date="2021-01" db="EMBL/GenBank/DDBJ databases">
        <authorList>
            <consortium name="Genoscope - CEA"/>
            <person name="William W."/>
        </authorList>
    </citation>
    <scope>NUCLEOTIDE SEQUENCE</scope>
</reference>
<sequence length="1060" mass="126547">MSDIIRSSQYRAIQNVTTNQQANNPVLQGQVVKQVILETRKDEQTEQYELRIEKLTQEVEQWKRQCFLSEQQLNKFTTQLQEMASLEARLGALQQEYKSVEIKYREKCNDFEKLRIEYSKLDSALISYSLTHIETKKFEEAIQSKQNIIFDLQRQLQDANERLLQIPKLEDLLRNEQRKNEQLVQEIDQWKQKYTAIQQDKDNYIKQLKYESEDINQKNKEFLDAEIHKGNNDLLNKVKLLQAQIEQLKQEGKEFQNLLQLEQSENNKLRSQVDLLNARIVEQNEQLNIEIGLVKERDFKLNDAEAKIKQLEDDLLEIRRLDQIIQDLETKNQNLVNEIDTLRNEANQYKLVIQQLEHDLGKLMELENKVAMLSSEIERLKQMIASKNEQIDRLKQQIDQLNKAIDDYKTIEAEKQVLENKCAMLATEIERKKFQIEQRDVKINELNKQINEQQQFIDELKERPDLSIPLAEAENLIKLWQEKYQNLEQIQNKYTIIEQENYQLKNQLQALLQELDQVKKDLQQRSNQLNEAESTIHLMEQDLNKLNSLQEQIKAWESKYQLQTEQFTSIREQLIQSQETIKKSDRDDILNELRELQGRYQSLETQNQDLIDQLEQLRQLYIKCQAELEEAIKLESKVYDLENKVAMLSSEVERLKYRTNSKDEELKKLQAQSKDFDSLKNDFQQMNGDLQNTQHSLEELTQQLEEQLDKFKQQTKELNEAQQMRDQLENKIAMLSTEIERYKYKLNNKQNETDQLKKQILDLQQQISQLSQVENDNIKLNQECEKLDQKYNDQVEILQQTKNERNELQQIKSQLEQELSLIQSELQSSQQNQEIKNKQIKQLENVIQDKEQNILQLKNQEQKMFEYETKLAFLSQEIERQTNQYKVKLGELAELQSQLVNINELQIIIQTLESEKTKLSGIIQQKEHETQLWKNKVDEQQKAMEKFEEMKYQMENKIAMLSSEVERLNYKYKVLLDDKSKWNKRMKLLFDELTKVSMQNEISSNEAFNWKHKILELAELQSKLTQQDGSIQQCLQETEHMRQQLKEQDFLDARQKIRSI</sequence>
<dbReference type="PANTHER" id="PTHR43941">
    <property type="entry name" value="STRUCTURAL MAINTENANCE OF CHROMOSOMES PROTEIN 2"/>
    <property type="match status" value="1"/>
</dbReference>
<protein>
    <submittedName>
        <fullName evidence="2">Uncharacterized protein</fullName>
    </submittedName>
</protein>
<comment type="caution">
    <text evidence="2">The sequence shown here is derived from an EMBL/GenBank/DDBJ whole genome shotgun (WGS) entry which is preliminary data.</text>
</comment>
<feature type="coiled-coil region" evidence="1">
    <location>
        <begin position="142"/>
        <end position="207"/>
    </location>
</feature>